<dbReference type="GO" id="GO:0016788">
    <property type="term" value="F:hydrolase activity, acting on ester bonds"/>
    <property type="evidence" value="ECO:0007669"/>
    <property type="project" value="UniProtKB-ARBA"/>
</dbReference>
<dbReference type="RefSeq" id="WP_095743377.1">
    <property type="nucleotide sequence ID" value="NZ_CP023284.1"/>
</dbReference>
<proteinExistence type="predicted"/>
<sequence length="261" mass="28597">MAVYWDETKMQMGPHGTATILAFGDSWFWYPLPGGSLLNFLGDVVGARGHVILAKGMNGAEAQDYVEGKYRNAVRESLRLYGPTLSAVFISGGGNDFAGFNDLRPLLKSDCTGETQAAQCFRNGKGGFDQFLVDMDEQYRALIGLIYTRTSVDCHIVMHSYDYAPPTGKALFGREGWLRPALVDAGVAPELFKPCVDHLIDGFHGMLQNIAAGDPQHLHVVDSRGTLGPTDWANELHPNGRGFKKIAVERWKPVLQPLSLA</sequence>
<gene>
    <name evidence="1" type="ORF">CKY39_02840</name>
</gene>
<evidence type="ECO:0000313" key="1">
    <source>
        <dbReference type="EMBL" id="ATA52276.1"/>
    </source>
</evidence>
<dbReference type="Gene3D" id="3.40.50.1110">
    <property type="entry name" value="SGNH hydrolase"/>
    <property type="match status" value="1"/>
</dbReference>
<dbReference type="EMBL" id="CP023284">
    <property type="protein sequence ID" value="ATA52276.1"/>
    <property type="molecule type" value="Genomic_DNA"/>
</dbReference>
<evidence type="ECO:0008006" key="3">
    <source>
        <dbReference type="Google" id="ProtNLM"/>
    </source>
</evidence>
<evidence type="ECO:0000313" key="2">
    <source>
        <dbReference type="Proteomes" id="UP000217154"/>
    </source>
</evidence>
<accession>A0A250DD74</accession>
<organism evidence="1 2">
    <name type="scientific">Variovorax boronicumulans</name>
    <dbReference type="NCBI Taxonomy" id="436515"/>
    <lineage>
        <taxon>Bacteria</taxon>
        <taxon>Pseudomonadati</taxon>
        <taxon>Pseudomonadota</taxon>
        <taxon>Betaproteobacteria</taxon>
        <taxon>Burkholderiales</taxon>
        <taxon>Comamonadaceae</taxon>
        <taxon>Variovorax</taxon>
    </lineage>
</organism>
<dbReference type="Proteomes" id="UP000217154">
    <property type="component" value="Chromosome"/>
</dbReference>
<dbReference type="InterPro" id="IPR036514">
    <property type="entry name" value="SGNH_hydro_sf"/>
</dbReference>
<protein>
    <recommendedName>
        <fullName evidence="3">SGNH/GDSL hydrolase family protein</fullName>
    </recommendedName>
</protein>
<name>A0A250DD74_9BURK</name>
<dbReference type="KEGG" id="vbo:CKY39_02840"/>
<dbReference type="SUPFAM" id="SSF52266">
    <property type="entry name" value="SGNH hydrolase"/>
    <property type="match status" value="1"/>
</dbReference>
<dbReference type="AlphaFoldDB" id="A0A250DD74"/>
<reference evidence="1 2" key="1">
    <citation type="submission" date="2017-09" db="EMBL/GenBank/DDBJ databases">
        <title>The diverse metabolic capabilities of V. boronicumulans make it an excellent choice for continued studies on novel biodegradation.</title>
        <authorList>
            <person name="Sun S."/>
        </authorList>
    </citation>
    <scope>NUCLEOTIDE SEQUENCE [LARGE SCALE GENOMIC DNA]</scope>
    <source>
        <strain evidence="1 2">J1</strain>
    </source>
</reference>